<dbReference type="Pfam" id="PF13276">
    <property type="entry name" value="HTH_21"/>
    <property type="match status" value="1"/>
</dbReference>
<evidence type="ECO:0000313" key="4">
    <source>
        <dbReference type="EMBL" id="PWR17157.1"/>
    </source>
</evidence>
<reference evidence="4 5" key="1">
    <citation type="submission" date="2018-05" db="EMBL/GenBank/DDBJ databases">
        <title>Micromonosporas from Atacama Desert.</title>
        <authorList>
            <person name="Carro L."/>
            <person name="Golinska P."/>
            <person name="Klenk H.-P."/>
            <person name="Goodfellow M."/>
        </authorList>
    </citation>
    <scope>NUCLEOTIDE SEQUENCE [LARGE SCALE GENOMIC DNA]</scope>
    <source>
        <strain evidence="4 5">4G51</strain>
    </source>
</reference>
<dbReference type="PROSITE" id="PS50994">
    <property type="entry name" value="INTEGRASE"/>
    <property type="match status" value="1"/>
</dbReference>
<comment type="function">
    <text evidence="1">Involved in the transposition of the insertion sequence.</text>
</comment>
<dbReference type="Pfam" id="PF00665">
    <property type="entry name" value="rve"/>
    <property type="match status" value="1"/>
</dbReference>
<evidence type="ECO:0000256" key="1">
    <source>
        <dbReference type="ARBA" id="ARBA00002286"/>
    </source>
</evidence>
<dbReference type="InterPro" id="IPR012337">
    <property type="entry name" value="RNaseH-like_sf"/>
</dbReference>
<feature type="domain" description="Integrase catalytic" evidence="3">
    <location>
        <begin position="123"/>
        <end position="190"/>
    </location>
</feature>
<dbReference type="InterPro" id="IPR001584">
    <property type="entry name" value="Integrase_cat-core"/>
</dbReference>
<feature type="region of interest" description="Disordered" evidence="2">
    <location>
        <begin position="184"/>
        <end position="219"/>
    </location>
</feature>
<dbReference type="GO" id="GO:0003676">
    <property type="term" value="F:nucleic acid binding"/>
    <property type="evidence" value="ECO:0007669"/>
    <property type="project" value="InterPro"/>
</dbReference>
<proteinExistence type="predicted"/>
<dbReference type="InterPro" id="IPR050900">
    <property type="entry name" value="Transposase_IS3/IS150/IS904"/>
</dbReference>
<sequence length="295" mass="32053">MIYPVVADLAAGGIAVAVACRVLGVSTSGYYDWRSRPVSPREAADQALGELIRDIHQMSRGTYGSPRVHAELRLAAGVRCGRKRVERLMRVHGLQGVYRRRRTGCTVRDPQASSADLVNRRFVADRPDALWVTDITQHRTQGGWVYCAVVLDVFARRVVGWSIADHLRSELVIDALDMARWRRPPARGRPWSTPITAANTRLGRSGSGSGRPACSAPWAPSATATTTAWSSPSSAPCSWNCSTGSPGQSVRNWPTPSSSGSRPDTTHADATQALATYPRSTTDDNRPRPQPRDAG</sequence>
<dbReference type="NCBIfam" id="NF033516">
    <property type="entry name" value="transpos_IS3"/>
    <property type="match status" value="1"/>
</dbReference>
<accession>A0A317DR87</accession>
<evidence type="ECO:0000313" key="5">
    <source>
        <dbReference type="Proteomes" id="UP000246050"/>
    </source>
</evidence>
<dbReference type="InterPro" id="IPR048020">
    <property type="entry name" value="Transpos_IS3"/>
</dbReference>
<feature type="region of interest" description="Disordered" evidence="2">
    <location>
        <begin position="235"/>
        <end position="295"/>
    </location>
</feature>
<feature type="compositionally biased region" description="Low complexity" evidence="2">
    <location>
        <begin position="210"/>
        <end position="219"/>
    </location>
</feature>
<feature type="compositionally biased region" description="Basic and acidic residues" evidence="2">
    <location>
        <begin position="281"/>
        <end position="295"/>
    </location>
</feature>
<dbReference type="Gene3D" id="3.30.420.10">
    <property type="entry name" value="Ribonuclease H-like superfamily/Ribonuclease H"/>
    <property type="match status" value="1"/>
</dbReference>
<dbReference type="EMBL" id="QGKS01000066">
    <property type="protein sequence ID" value="PWR17157.1"/>
    <property type="molecule type" value="Genomic_DNA"/>
</dbReference>
<evidence type="ECO:0000259" key="3">
    <source>
        <dbReference type="PROSITE" id="PS50994"/>
    </source>
</evidence>
<dbReference type="OrthoDB" id="3215922at2"/>
<protein>
    <submittedName>
        <fullName evidence="4">IS3 family transposase</fullName>
    </submittedName>
</protein>
<name>A0A317DR87_9ACTN</name>
<dbReference type="GO" id="GO:0015074">
    <property type="term" value="P:DNA integration"/>
    <property type="evidence" value="ECO:0007669"/>
    <property type="project" value="InterPro"/>
</dbReference>
<dbReference type="SUPFAM" id="SSF53098">
    <property type="entry name" value="Ribonuclease H-like"/>
    <property type="match status" value="1"/>
</dbReference>
<gene>
    <name evidence="4" type="ORF">DKT69_01730</name>
</gene>
<dbReference type="AlphaFoldDB" id="A0A317DR87"/>
<organism evidence="4 5">
    <name type="scientific">Micromonospora sicca</name>
    <dbReference type="NCBI Taxonomy" id="2202420"/>
    <lineage>
        <taxon>Bacteria</taxon>
        <taxon>Bacillati</taxon>
        <taxon>Actinomycetota</taxon>
        <taxon>Actinomycetes</taxon>
        <taxon>Micromonosporales</taxon>
        <taxon>Micromonosporaceae</taxon>
        <taxon>Micromonospora</taxon>
    </lineage>
</organism>
<dbReference type="PANTHER" id="PTHR46889">
    <property type="entry name" value="TRANSPOSASE INSF FOR INSERTION SEQUENCE IS3B-RELATED"/>
    <property type="match status" value="1"/>
</dbReference>
<dbReference type="Proteomes" id="UP000246050">
    <property type="component" value="Unassembled WGS sequence"/>
</dbReference>
<comment type="caution">
    <text evidence="4">The sequence shown here is derived from an EMBL/GenBank/DDBJ whole genome shotgun (WGS) entry which is preliminary data.</text>
</comment>
<evidence type="ECO:0000256" key="2">
    <source>
        <dbReference type="SAM" id="MobiDB-lite"/>
    </source>
</evidence>
<dbReference type="InterPro" id="IPR036397">
    <property type="entry name" value="RNaseH_sf"/>
</dbReference>
<dbReference type="PANTHER" id="PTHR46889:SF4">
    <property type="entry name" value="TRANSPOSASE INSO FOR INSERTION SEQUENCE ELEMENT IS911B-RELATED"/>
    <property type="match status" value="1"/>
</dbReference>
<dbReference type="InterPro" id="IPR025948">
    <property type="entry name" value="HTH-like_dom"/>
</dbReference>
<feature type="compositionally biased region" description="Polar residues" evidence="2">
    <location>
        <begin position="240"/>
        <end position="263"/>
    </location>
</feature>